<dbReference type="EMBL" id="CP036291">
    <property type="protein sequence ID" value="QDU88815.1"/>
    <property type="molecule type" value="Genomic_DNA"/>
</dbReference>
<sequence>MNPTLVFTETDRRRLGGLLLSHEARTQAPWGRLDELLWQLESSEVTDSESVPDDVVTMHSMVRLVSESSGATMTRSVVYPEDVDLFDNAASVLDPLGSSLIGCEVGDTVDCRQGDGVDRWRIVDIFYQPEREGHLHR</sequence>
<keyword evidence="3" id="KW-1185">Reference proteome</keyword>
<keyword evidence="2" id="KW-0808">Transferase</keyword>
<feature type="domain" description="Transcription elongation factor GreA/GreB C-terminal" evidence="1">
    <location>
        <begin position="52"/>
        <end position="125"/>
    </location>
</feature>
<dbReference type="GO" id="GO:0070063">
    <property type="term" value="F:RNA polymerase binding"/>
    <property type="evidence" value="ECO:0007669"/>
    <property type="project" value="InterPro"/>
</dbReference>
<dbReference type="SUPFAM" id="SSF54534">
    <property type="entry name" value="FKBP-like"/>
    <property type="match status" value="1"/>
</dbReference>
<name>A0A518DBF7_9BACT</name>
<dbReference type="GO" id="GO:0003677">
    <property type="term" value="F:DNA binding"/>
    <property type="evidence" value="ECO:0007669"/>
    <property type="project" value="InterPro"/>
</dbReference>
<dbReference type="RefSeq" id="WP_145284178.1">
    <property type="nucleotide sequence ID" value="NZ_CP036291.1"/>
</dbReference>
<dbReference type="KEGG" id="pnd:Pla175_21990"/>
<protein>
    <submittedName>
        <fullName evidence="2">Regulator of nucleoside diphosphate kinase</fullName>
    </submittedName>
</protein>
<dbReference type="Pfam" id="PF01272">
    <property type="entry name" value="GreA_GreB"/>
    <property type="match status" value="1"/>
</dbReference>
<keyword evidence="2" id="KW-0418">Kinase</keyword>
<dbReference type="InterPro" id="IPR036953">
    <property type="entry name" value="GreA/GreB_C_sf"/>
</dbReference>
<dbReference type="AlphaFoldDB" id="A0A518DBF7"/>
<dbReference type="GO" id="GO:0006354">
    <property type="term" value="P:DNA-templated transcription elongation"/>
    <property type="evidence" value="ECO:0007669"/>
    <property type="project" value="TreeGrafter"/>
</dbReference>
<dbReference type="GO" id="GO:0032784">
    <property type="term" value="P:regulation of DNA-templated transcription elongation"/>
    <property type="evidence" value="ECO:0007669"/>
    <property type="project" value="InterPro"/>
</dbReference>
<evidence type="ECO:0000259" key="1">
    <source>
        <dbReference type="Pfam" id="PF01272"/>
    </source>
</evidence>
<dbReference type="OrthoDB" id="192847at2"/>
<evidence type="ECO:0000313" key="2">
    <source>
        <dbReference type="EMBL" id="QDU88815.1"/>
    </source>
</evidence>
<gene>
    <name evidence="2" type="primary">rnk_2</name>
    <name evidence="2" type="ORF">Pla175_21990</name>
</gene>
<dbReference type="PANTHER" id="PTHR30437:SF5">
    <property type="entry name" value="REGULATOR OF NUCLEOSIDE DIPHOSPHATE KINASE"/>
    <property type="match status" value="1"/>
</dbReference>
<reference evidence="2 3" key="1">
    <citation type="submission" date="2019-02" db="EMBL/GenBank/DDBJ databases">
        <title>Deep-cultivation of Planctomycetes and their phenomic and genomic characterization uncovers novel biology.</title>
        <authorList>
            <person name="Wiegand S."/>
            <person name="Jogler M."/>
            <person name="Boedeker C."/>
            <person name="Pinto D."/>
            <person name="Vollmers J."/>
            <person name="Rivas-Marin E."/>
            <person name="Kohn T."/>
            <person name="Peeters S.H."/>
            <person name="Heuer A."/>
            <person name="Rast P."/>
            <person name="Oberbeckmann S."/>
            <person name="Bunk B."/>
            <person name="Jeske O."/>
            <person name="Meyerdierks A."/>
            <person name="Storesund J.E."/>
            <person name="Kallscheuer N."/>
            <person name="Luecker S."/>
            <person name="Lage O.M."/>
            <person name="Pohl T."/>
            <person name="Merkel B.J."/>
            <person name="Hornburger P."/>
            <person name="Mueller R.-W."/>
            <person name="Bruemmer F."/>
            <person name="Labrenz M."/>
            <person name="Spormann A.M."/>
            <person name="Op den Camp H."/>
            <person name="Overmann J."/>
            <person name="Amann R."/>
            <person name="Jetten M.S.M."/>
            <person name="Mascher T."/>
            <person name="Medema M.H."/>
            <person name="Devos D.P."/>
            <person name="Kaster A.-K."/>
            <person name="Ovreas L."/>
            <person name="Rohde M."/>
            <person name="Galperin M.Y."/>
            <person name="Jogler C."/>
        </authorList>
    </citation>
    <scope>NUCLEOTIDE SEQUENCE [LARGE SCALE GENOMIC DNA]</scope>
    <source>
        <strain evidence="2 3">Pla175</strain>
    </source>
</reference>
<accession>A0A518DBF7</accession>
<dbReference type="InterPro" id="IPR023459">
    <property type="entry name" value="Tscrpt_elong_fac_GreA/B_fam"/>
</dbReference>
<proteinExistence type="predicted"/>
<dbReference type="Proteomes" id="UP000317429">
    <property type="component" value="Chromosome"/>
</dbReference>
<organism evidence="2 3">
    <name type="scientific">Pirellulimonas nuda</name>
    <dbReference type="NCBI Taxonomy" id="2528009"/>
    <lineage>
        <taxon>Bacteria</taxon>
        <taxon>Pseudomonadati</taxon>
        <taxon>Planctomycetota</taxon>
        <taxon>Planctomycetia</taxon>
        <taxon>Pirellulales</taxon>
        <taxon>Lacipirellulaceae</taxon>
        <taxon>Pirellulimonas</taxon>
    </lineage>
</organism>
<dbReference type="InterPro" id="IPR001437">
    <property type="entry name" value="Tscrpt_elong_fac_GreA/B_C"/>
</dbReference>
<dbReference type="GO" id="GO:0016301">
    <property type="term" value="F:kinase activity"/>
    <property type="evidence" value="ECO:0007669"/>
    <property type="project" value="UniProtKB-KW"/>
</dbReference>
<dbReference type="PANTHER" id="PTHR30437">
    <property type="entry name" value="TRANSCRIPTION ELONGATION FACTOR GREA"/>
    <property type="match status" value="1"/>
</dbReference>
<evidence type="ECO:0000313" key="3">
    <source>
        <dbReference type="Proteomes" id="UP000317429"/>
    </source>
</evidence>
<dbReference type="Gene3D" id="3.10.50.30">
    <property type="entry name" value="Transcription elongation factor, GreA/GreB, C-terminal domain"/>
    <property type="match status" value="1"/>
</dbReference>